<proteinExistence type="predicted"/>
<evidence type="ECO:0000313" key="1">
    <source>
        <dbReference type="EMBL" id="KAK9396864.1"/>
    </source>
</evidence>
<keyword evidence="2" id="KW-1185">Reference proteome</keyword>
<dbReference type="AlphaFoldDB" id="A0AAW1B4Q0"/>
<accession>A0AAW1B4Q0</accession>
<sequence>MEAGEVRALCGDWSESTPGASAAELACIQPTLPS</sequence>
<comment type="caution">
    <text evidence="1">The sequence shown here is derived from an EMBL/GenBank/DDBJ whole genome shotgun (WGS) entry which is preliminary data.</text>
</comment>
<protein>
    <submittedName>
        <fullName evidence="1">Uncharacterized protein</fullName>
    </submittedName>
</protein>
<evidence type="ECO:0000313" key="2">
    <source>
        <dbReference type="Proteomes" id="UP001474421"/>
    </source>
</evidence>
<organism evidence="1 2">
    <name type="scientific">Crotalus adamanteus</name>
    <name type="common">Eastern diamondback rattlesnake</name>
    <dbReference type="NCBI Taxonomy" id="8729"/>
    <lineage>
        <taxon>Eukaryota</taxon>
        <taxon>Metazoa</taxon>
        <taxon>Chordata</taxon>
        <taxon>Craniata</taxon>
        <taxon>Vertebrata</taxon>
        <taxon>Euteleostomi</taxon>
        <taxon>Lepidosauria</taxon>
        <taxon>Squamata</taxon>
        <taxon>Bifurcata</taxon>
        <taxon>Unidentata</taxon>
        <taxon>Episquamata</taxon>
        <taxon>Toxicofera</taxon>
        <taxon>Serpentes</taxon>
        <taxon>Colubroidea</taxon>
        <taxon>Viperidae</taxon>
        <taxon>Crotalinae</taxon>
        <taxon>Crotalus</taxon>
    </lineage>
</organism>
<dbReference type="Proteomes" id="UP001474421">
    <property type="component" value="Unassembled WGS sequence"/>
</dbReference>
<name>A0AAW1B4Q0_CROAD</name>
<gene>
    <name evidence="1" type="ORF">NXF25_020225</name>
</gene>
<reference evidence="1 2" key="1">
    <citation type="journal article" date="2024" name="Proc. Natl. Acad. Sci. U.S.A.">
        <title>The genetic regulatory architecture and epigenomic basis for age-related changes in rattlesnake venom.</title>
        <authorList>
            <person name="Hogan M.P."/>
            <person name="Holding M.L."/>
            <person name="Nystrom G.S."/>
            <person name="Colston T.J."/>
            <person name="Bartlett D.A."/>
            <person name="Mason A.J."/>
            <person name="Ellsworth S.A."/>
            <person name="Rautsaw R.M."/>
            <person name="Lawrence K.C."/>
            <person name="Strickland J.L."/>
            <person name="He B."/>
            <person name="Fraser P."/>
            <person name="Margres M.J."/>
            <person name="Gilbert D.M."/>
            <person name="Gibbs H.L."/>
            <person name="Parkinson C.L."/>
            <person name="Rokyta D.R."/>
        </authorList>
    </citation>
    <scope>NUCLEOTIDE SEQUENCE [LARGE SCALE GENOMIC DNA]</scope>
    <source>
        <strain evidence="1">DRR0105</strain>
    </source>
</reference>
<dbReference type="EMBL" id="JAOTOJ010000008">
    <property type="protein sequence ID" value="KAK9396864.1"/>
    <property type="molecule type" value="Genomic_DNA"/>
</dbReference>